<dbReference type="EMBL" id="PZQS01000003">
    <property type="protein sequence ID" value="PVD34151.1"/>
    <property type="molecule type" value="Genomic_DNA"/>
</dbReference>
<feature type="transmembrane region" description="Helical" evidence="18">
    <location>
        <begin position="645"/>
        <end position="667"/>
    </location>
</feature>
<evidence type="ECO:0000256" key="15">
    <source>
        <dbReference type="PIRSR" id="PIRSR601508-2"/>
    </source>
</evidence>
<evidence type="ECO:0000256" key="12">
    <source>
        <dbReference type="ARBA" id="ARBA00023303"/>
    </source>
</evidence>
<evidence type="ECO:0000256" key="8">
    <source>
        <dbReference type="ARBA" id="ARBA00023170"/>
    </source>
</evidence>
<evidence type="ECO:0008006" key="23">
    <source>
        <dbReference type="Google" id="ProtNLM"/>
    </source>
</evidence>
<dbReference type="AlphaFoldDB" id="A0A2T7PL47"/>
<feature type="domain" description="Ionotropic glutamate receptor L-glutamate and glycine-binding" evidence="20">
    <location>
        <begin position="451"/>
        <end position="514"/>
    </location>
</feature>
<comment type="caution">
    <text evidence="21">The sequence shown here is derived from an EMBL/GenBank/DDBJ whole genome shotgun (WGS) entry which is preliminary data.</text>
</comment>
<keyword evidence="5" id="KW-0770">Synapse</keyword>
<evidence type="ECO:0000259" key="19">
    <source>
        <dbReference type="SMART" id="SM00079"/>
    </source>
</evidence>
<feature type="domain" description="Ionotropic glutamate receptor C-terminal" evidence="19">
    <location>
        <begin position="441"/>
        <end position="810"/>
    </location>
</feature>
<dbReference type="PANTHER" id="PTHR18966">
    <property type="entry name" value="IONOTROPIC GLUTAMATE RECEPTOR"/>
    <property type="match status" value="1"/>
</dbReference>
<evidence type="ECO:0000256" key="2">
    <source>
        <dbReference type="ARBA" id="ARBA00022475"/>
    </source>
</evidence>
<evidence type="ECO:0000256" key="7">
    <source>
        <dbReference type="ARBA" id="ARBA00023136"/>
    </source>
</evidence>
<feature type="site" description="Crucial to convey clamshell closure to channel opening" evidence="15">
    <location>
        <position position="674"/>
    </location>
</feature>
<keyword evidence="9" id="KW-0325">Glycoprotein</keyword>
<dbReference type="SMART" id="SM00918">
    <property type="entry name" value="Lig_chan-Glu_bd"/>
    <property type="match status" value="1"/>
</dbReference>
<accession>A0A2T7PL47</accession>
<dbReference type="Gene3D" id="3.40.190.10">
    <property type="entry name" value="Periplasmic binding protein-like II"/>
    <property type="match status" value="2"/>
</dbReference>
<dbReference type="InterPro" id="IPR019594">
    <property type="entry name" value="Glu/Gly-bd"/>
</dbReference>
<evidence type="ECO:0000313" key="21">
    <source>
        <dbReference type="EMBL" id="PVD34151.1"/>
    </source>
</evidence>
<dbReference type="Gene3D" id="1.10.287.70">
    <property type="match status" value="1"/>
</dbReference>
<dbReference type="OrthoDB" id="5984008at2759"/>
<evidence type="ECO:0000256" key="13">
    <source>
        <dbReference type="ARBA" id="ARBA00034104"/>
    </source>
</evidence>
<keyword evidence="22" id="KW-1185">Reference proteome</keyword>
<dbReference type="InterPro" id="IPR001320">
    <property type="entry name" value="Iontro_rcpt_C"/>
</dbReference>
<feature type="region of interest" description="Disordered" evidence="17">
    <location>
        <begin position="868"/>
        <end position="914"/>
    </location>
</feature>
<evidence type="ECO:0000256" key="10">
    <source>
        <dbReference type="ARBA" id="ARBA00023257"/>
    </source>
</evidence>
<feature type="compositionally biased region" description="Pro residues" evidence="17">
    <location>
        <begin position="875"/>
        <end position="886"/>
    </location>
</feature>
<dbReference type="SMART" id="SM00079">
    <property type="entry name" value="PBPe"/>
    <property type="match status" value="1"/>
</dbReference>
<dbReference type="FunFam" id="3.40.190.10:FF:000024">
    <property type="entry name" value="Glutamate receptor, ionotropic, delta 1"/>
    <property type="match status" value="1"/>
</dbReference>
<dbReference type="Pfam" id="PF00060">
    <property type="entry name" value="Lig_chan"/>
    <property type="match status" value="1"/>
</dbReference>
<sequence>MILGEGQCARCRRLASAHALKLEVGWGVEGCRVVEEGRTGGGEEEADAQKLQQAFDFASMVLNNNVDTSKKKKFLYNVGRNRTDLSDNYKMGSASNADSCVFCKHVVGGDVYDDTLPLCQVCRLVGDGVIAVVGTSHPSTFNTIQSYSHALHVPVILASSTRVTSPDRYLYDVSTSPPFIEAVMRVIAGLPRNHTLYYVYDTDDGLWRLQKLYSFFQQRQELAKSLDAYPFDDFMYCVYLIGLTVSFCQIVDVGMNRDEYHYILTCASALDLEIESDFYSQFLYGGVNITAFGFINNNSEVYRTWQQRWREYQDQFPDLYPITSDTALMIDAVRTAYEAVQKTRNLPKTRNRGIQTSRCRLDQPQPSIVGDQIIESIEKVEFEGLTGPVRYTDRKRTDYTIDVYSLSFKQKMKKIDSWRASDLIPKNFGSYLPDIVVPNATQRVTTVKEPPFVFEVENSNGEPSVNGKNLEGYCIDLLKMVRQIVGFEYHIRLSNGYGSNRDGVWDGMIGELVRKESDIAVAPLSITESRERVVDFTKPFMNTGISIMIKKPDRQKPGVFSFMEPLDMYVWLCIVVGFMAVSFVLFFVGRFSPYEWSVTQSGNKDPTATNAFTISNTLWFSLGALMQQGSDISPRSLSGRLIGSAWWFFTLIIISSYTANLAAFLTIEKLISPIHSADDLVNHPTIKYGTSKNGSTWMFFQTSTVPTFKRMKEVMSQNPEESLLETVGEGVAKVRASKHDFAFLMESSMNNYHGQQKPCDVMKVGENLDNKGYGIATWINHPLRHNINIAVLHLGEIGELYKLEQKWWYDKGKCGDVSASKDSAGTQTALTLSNVSGIFHILIGGLVLSMITSSIEYLVQRQLKSRKTKGQVCRVPPPPPPPPPRRPFLHAPASRPDYRCPDYENELVPDPPDSPLSLLQYSSLSHQNNAHVSLLF</sequence>
<evidence type="ECO:0000256" key="9">
    <source>
        <dbReference type="ARBA" id="ARBA00023180"/>
    </source>
</evidence>
<evidence type="ECO:0000256" key="18">
    <source>
        <dbReference type="SAM" id="Phobius"/>
    </source>
</evidence>
<feature type="binding site" evidence="14">
    <location>
        <position position="530"/>
    </location>
    <ligand>
        <name>L-glutamate</name>
        <dbReference type="ChEBI" id="CHEBI:29985"/>
    </ligand>
</feature>
<dbReference type="Gene3D" id="3.40.50.2300">
    <property type="match status" value="2"/>
</dbReference>
<evidence type="ECO:0000259" key="20">
    <source>
        <dbReference type="SMART" id="SM00918"/>
    </source>
</evidence>
<dbReference type="GO" id="GO:0015276">
    <property type="term" value="F:ligand-gated monoatomic ion channel activity"/>
    <property type="evidence" value="ECO:0007669"/>
    <property type="project" value="InterPro"/>
</dbReference>
<dbReference type="FunFam" id="1.10.287.70:FF:000010">
    <property type="entry name" value="Putative glutamate receptor ionotropic kainate 1"/>
    <property type="match status" value="1"/>
</dbReference>
<keyword evidence="4 18" id="KW-1133">Transmembrane helix</keyword>
<feature type="transmembrane region" description="Helical" evidence="18">
    <location>
        <begin position="837"/>
        <end position="859"/>
    </location>
</feature>
<evidence type="ECO:0000256" key="3">
    <source>
        <dbReference type="ARBA" id="ARBA00022692"/>
    </source>
</evidence>
<evidence type="ECO:0000313" key="22">
    <source>
        <dbReference type="Proteomes" id="UP000245119"/>
    </source>
</evidence>
<dbReference type="Pfam" id="PF10613">
    <property type="entry name" value="Lig_chan-Glu_bd"/>
    <property type="match status" value="1"/>
</dbReference>
<feature type="disulfide bond" evidence="16">
    <location>
        <begin position="122"/>
        <end position="359"/>
    </location>
</feature>
<feature type="disulfide bond" evidence="16">
    <location>
        <begin position="759"/>
        <end position="814"/>
    </location>
</feature>
<keyword evidence="6" id="KW-0406">Ion transport</keyword>
<evidence type="ECO:0000256" key="1">
    <source>
        <dbReference type="ARBA" id="ARBA00022448"/>
    </source>
</evidence>
<keyword evidence="3 18" id="KW-0812">Transmembrane</keyword>
<keyword evidence="7 18" id="KW-0472">Membrane</keyword>
<keyword evidence="11" id="KW-1071">Ligand-gated ion channel</keyword>
<keyword evidence="1" id="KW-0813">Transport</keyword>
<dbReference type="SUPFAM" id="SSF53822">
    <property type="entry name" value="Periplasmic binding protein-like I"/>
    <property type="match status" value="1"/>
</dbReference>
<evidence type="ECO:0000256" key="5">
    <source>
        <dbReference type="ARBA" id="ARBA00023018"/>
    </source>
</evidence>
<dbReference type="GO" id="GO:0045211">
    <property type="term" value="C:postsynaptic membrane"/>
    <property type="evidence" value="ECO:0007669"/>
    <property type="project" value="UniProtKB-SubCell"/>
</dbReference>
<dbReference type="GO" id="GO:0038023">
    <property type="term" value="F:signaling receptor activity"/>
    <property type="evidence" value="ECO:0007669"/>
    <property type="project" value="InterPro"/>
</dbReference>
<feature type="binding site" evidence="14">
    <location>
        <position position="695"/>
    </location>
    <ligand>
        <name>L-glutamate</name>
        <dbReference type="ChEBI" id="CHEBI:29985"/>
    </ligand>
</feature>
<dbReference type="InterPro" id="IPR015683">
    <property type="entry name" value="Ionotropic_Glu_rcpt"/>
</dbReference>
<feature type="binding site" evidence="14">
    <location>
        <position position="523"/>
    </location>
    <ligand>
        <name>L-glutamate</name>
        <dbReference type="ChEBI" id="CHEBI:29985"/>
    </ligand>
</feature>
<comment type="subcellular location">
    <subcellularLocation>
        <location evidence="13">Postsynaptic cell membrane</location>
        <topology evidence="13">Multi-pass membrane protein</topology>
    </subcellularLocation>
</comment>
<dbReference type="InterPro" id="IPR001508">
    <property type="entry name" value="Iono_Glu_rcpt_met"/>
</dbReference>
<dbReference type="PRINTS" id="PR00177">
    <property type="entry name" value="NMDARECEPTOR"/>
</dbReference>
<name>A0A2T7PL47_POMCA</name>
<keyword evidence="10" id="KW-0628">Postsynaptic cell membrane</keyword>
<evidence type="ECO:0000256" key="4">
    <source>
        <dbReference type="ARBA" id="ARBA00022989"/>
    </source>
</evidence>
<dbReference type="SUPFAM" id="SSF81324">
    <property type="entry name" value="Voltage-gated potassium channels"/>
    <property type="match status" value="1"/>
</dbReference>
<feature type="transmembrane region" description="Helical" evidence="18">
    <location>
        <begin position="568"/>
        <end position="588"/>
    </location>
</feature>
<dbReference type="Proteomes" id="UP000245119">
    <property type="component" value="Linkage Group LG3"/>
</dbReference>
<protein>
    <recommendedName>
        <fullName evidence="23">Glutamate receptor</fullName>
    </recommendedName>
</protein>
<dbReference type="InterPro" id="IPR001828">
    <property type="entry name" value="ANF_lig-bd_rcpt"/>
</dbReference>
<evidence type="ECO:0000256" key="11">
    <source>
        <dbReference type="ARBA" id="ARBA00023286"/>
    </source>
</evidence>
<feature type="binding site" evidence="14">
    <location>
        <position position="696"/>
    </location>
    <ligand>
        <name>L-glutamate</name>
        <dbReference type="ChEBI" id="CHEBI:29985"/>
    </ligand>
</feature>
<reference evidence="21 22" key="1">
    <citation type="submission" date="2018-04" db="EMBL/GenBank/DDBJ databases">
        <title>The genome of golden apple snail Pomacea canaliculata provides insight into stress tolerance and invasive adaptation.</title>
        <authorList>
            <person name="Liu C."/>
            <person name="Liu B."/>
            <person name="Ren Y."/>
            <person name="Zhang Y."/>
            <person name="Wang H."/>
            <person name="Li S."/>
            <person name="Jiang F."/>
            <person name="Yin L."/>
            <person name="Zhang G."/>
            <person name="Qian W."/>
            <person name="Fan W."/>
        </authorList>
    </citation>
    <scope>NUCLEOTIDE SEQUENCE [LARGE SCALE GENOMIC DNA]</scope>
    <source>
        <strain evidence="21">SZHN2017</strain>
        <tissue evidence="21">Muscle</tissue>
    </source>
</reference>
<keyword evidence="2" id="KW-1003">Cell membrane</keyword>
<dbReference type="Pfam" id="PF01094">
    <property type="entry name" value="ANF_receptor"/>
    <property type="match status" value="1"/>
</dbReference>
<feature type="binding site" evidence="14">
    <location>
        <position position="746"/>
    </location>
    <ligand>
        <name>L-glutamate</name>
        <dbReference type="ChEBI" id="CHEBI:29985"/>
    </ligand>
</feature>
<dbReference type="STRING" id="400727.A0A2T7PL47"/>
<dbReference type="FunFam" id="3.40.190.10:FF:000087">
    <property type="entry name" value="glutamate receptor 4 isoform X2"/>
    <property type="match status" value="1"/>
</dbReference>
<keyword evidence="16" id="KW-1015">Disulfide bond</keyword>
<keyword evidence="12" id="KW-0407">Ion channel</keyword>
<evidence type="ECO:0000256" key="14">
    <source>
        <dbReference type="PIRSR" id="PIRSR601508-1"/>
    </source>
</evidence>
<proteinExistence type="predicted"/>
<dbReference type="SUPFAM" id="SSF53850">
    <property type="entry name" value="Periplasmic binding protein-like II"/>
    <property type="match status" value="1"/>
</dbReference>
<organism evidence="21 22">
    <name type="scientific">Pomacea canaliculata</name>
    <name type="common">Golden apple snail</name>
    <dbReference type="NCBI Taxonomy" id="400727"/>
    <lineage>
        <taxon>Eukaryota</taxon>
        <taxon>Metazoa</taxon>
        <taxon>Spiralia</taxon>
        <taxon>Lophotrochozoa</taxon>
        <taxon>Mollusca</taxon>
        <taxon>Gastropoda</taxon>
        <taxon>Caenogastropoda</taxon>
        <taxon>Architaenioglossa</taxon>
        <taxon>Ampullarioidea</taxon>
        <taxon>Ampullariidae</taxon>
        <taxon>Pomacea</taxon>
    </lineage>
</organism>
<keyword evidence="8" id="KW-0675">Receptor</keyword>
<evidence type="ECO:0000256" key="6">
    <source>
        <dbReference type="ARBA" id="ARBA00023065"/>
    </source>
</evidence>
<gene>
    <name evidence="21" type="ORF">C0Q70_05414</name>
</gene>
<evidence type="ECO:0000256" key="17">
    <source>
        <dbReference type="SAM" id="MobiDB-lite"/>
    </source>
</evidence>
<feature type="binding site" evidence="14">
    <location>
        <position position="525"/>
    </location>
    <ligand>
        <name>L-glutamate</name>
        <dbReference type="ChEBI" id="CHEBI:29985"/>
    </ligand>
</feature>
<evidence type="ECO:0000256" key="16">
    <source>
        <dbReference type="PIRSR" id="PIRSR601508-3"/>
    </source>
</evidence>
<dbReference type="InterPro" id="IPR028082">
    <property type="entry name" value="Peripla_BP_I"/>
</dbReference>